<protein>
    <submittedName>
        <fullName evidence="3">Na+/H+ antiporter</fullName>
    </submittedName>
</protein>
<dbReference type="RefSeq" id="WP_062829823.1">
    <property type="nucleotide sequence ID" value="NZ_BCSX01000029.1"/>
</dbReference>
<dbReference type="GO" id="GO:0000731">
    <property type="term" value="P:DNA synthesis involved in DNA repair"/>
    <property type="evidence" value="ECO:0007669"/>
    <property type="project" value="TreeGrafter"/>
</dbReference>
<dbReference type="Proteomes" id="UP000069620">
    <property type="component" value="Unassembled WGS sequence"/>
</dbReference>
<dbReference type="InterPro" id="IPR003959">
    <property type="entry name" value="ATPase_AAA_core"/>
</dbReference>
<evidence type="ECO:0000256" key="1">
    <source>
        <dbReference type="ARBA" id="ARBA00023236"/>
    </source>
</evidence>
<dbReference type="STRING" id="146020.RMCB_3518"/>
<keyword evidence="1" id="KW-0227">DNA damage</keyword>
<dbReference type="GO" id="GO:0006302">
    <property type="term" value="P:double-strand break repair"/>
    <property type="evidence" value="ECO:0007669"/>
    <property type="project" value="TreeGrafter"/>
</dbReference>
<dbReference type="GO" id="GO:0005524">
    <property type="term" value="F:ATP binding"/>
    <property type="evidence" value="ECO:0007669"/>
    <property type="project" value="InterPro"/>
</dbReference>
<dbReference type="OrthoDB" id="104167at2"/>
<keyword evidence="4" id="KW-1185">Reference proteome</keyword>
<gene>
    <name evidence="3" type="ORF">RMCB_3518</name>
</gene>
<feature type="domain" description="ATPase AAA-type core" evidence="2">
    <location>
        <begin position="23"/>
        <end position="344"/>
    </location>
</feature>
<reference evidence="4" key="1">
    <citation type="journal article" date="2016" name="Genome Announc.">
        <title>Draft Genome Sequences of Five Rapidly Growing Mycobacterium Species, M. thermoresistibile, M. fortuitum subsp. acetamidolyticum, M. canariasense, M. brisbanense, and M. novocastrense.</title>
        <authorList>
            <person name="Katahira K."/>
            <person name="Ogura Y."/>
            <person name="Gotoh Y."/>
            <person name="Hayashi T."/>
        </authorList>
    </citation>
    <scope>NUCLEOTIDE SEQUENCE [LARGE SCALE GENOMIC DNA]</scope>
    <source>
        <strain evidence="4">JCM15654</strain>
    </source>
</reference>
<name>A0A100W0M2_9MYCO</name>
<reference evidence="4" key="2">
    <citation type="submission" date="2016-02" db="EMBL/GenBank/DDBJ databases">
        <title>Draft genome sequence of five rapidly growing Mycobacterium species.</title>
        <authorList>
            <person name="Katahira K."/>
            <person name="Gotou Y."/>
            <person name="Iida K."/>
            <person name="Ogura Y."/>
            <person name="Hayashi T."/>
        </authorList>
    </citation>
    <scope>NUCLEOTIDE SEQUENCE [LARGE SCALE GENOMIC DNA]</scope>
    <source>
        <strain evidence="4">JCM15654</strain>
    </source>
</reference>
<dbReference type="InterPro" id="IPR027417">
    <property type="entry name" value="P-loop_NTPase"/>
</dbReference>
<dbReference type="Pfam" id="PF13304">
    <property type="entry name" value="AAA_21"/>
    <property type="match status" value="1"/>
</dbReference>
<dbReference type="PANTHER" id="PTHR32182:SF25">
    <property type="entry name" value="SLR1056 PROTEIN"/>
    <property type="match status" value="1"/>
</dbReference>
<dbReference type="EMBL" id="BCSX01000029">
    <property type="protein sequence ID" value="GAS89422.1"/>
    <property type="molecule type" value="Genomic_DNA"/>
</dbReference>
<accession>A0A100W0M2</accession>
<dbReference type="GO" id="GO:0009432">
    <property type="term" value="P:SOS response"/>
    <property type="evidence" value="ECO:0007669"/>
    <property type="project" value="UniProtKB-KW"/>
</dbReference>
<keyword evidence="1" id="KW-0742">SOS response</keyword>
<dbReference type="PIRSF" id="PIRSF029347">
    <property type="entry name" value="RecF"/>
    <property type="match status" value="1"/>
</dbReference>
<evidence type="ECO:0000313" key="3">
    <source>
        <dbReference type="EMBL" id="GAS89422.1"/>
    </source>
</evidence>
<evidence type="ECO:0000313" key="4">
    <source>
        <dbReference type="Proteomes" id="UP000069620"/>
    </source>
</evidence>
<dbReference type="PANTHER" id="PTHR32182">
    <property type="entry name" value="DNA REPLICATION AND REPAIR PROTEIN RECF"/>
    <property type="match status" value="1"/>
</dbReference>
<dbReference type="Gene3D" id="3.40.50.300">
    <property type="entry name" value="P-loop containing nucleotide triphosphate hydrolases"/>
    <property type="match status" value="2"/>
</dbReference>
<dbReference type="FunFam" id="3.40.50.300:FF:002708">
    <property type="entry name" value="FeS assembly ATPase SufC"/>
    <property type="match status" value="1"/>
</dbReference>
<evidence type="ECO:0000259" key="2">
    <source>
        <dbReference type="Pfam" id="PF13304"/>
    </source>
</evidence>
<sequence length="390" mass="42134">MLRTVAIRGYRSLRDVTLPLTDLTVVTGANGTGKSSLYRALRLLADCGRGQVIGSLAREGGLLSVLWAGPEQPAEAAQGTTRTRPVSLELGFASDDFGYLVDLGLPQMAGTGPTAFALDPEIKREMVFAGPVLRPSSALVRRTREYAEAAAESGRGFDELSRSLPSYRSVLAEYAHPHALPELSAVSERLRDWRFYDGFRVDADAPARRPQVGTRTPVLADDGADLAAATQTIIEAGLDDLARAVADAFDGATVSVAVNDGLFDLQLHQRGMLRPLRAAELSDGTLRFLLWAAALLSPRPPSLMVLNEPETSLHPDLVRPLATLIATAANQTQVVVVTHSRALLEFLDTTPVAEEERGRAIEVELYKQWGETKVAGLGLLTTPPWHWGNR</sequence>
<dbReference type="SUPFAM" id="SSF52540">
    <property type="entry name" value="P-loop containing nucleoside triphosphate hydrolases"/>
    <property type="match status" value="1"/>
</dbReference>
<proteinExistence type="predicted"/>
<dbReference type="InterPro" id="IPR014555">
    <property type="entry name" value="RecF-like"/>
</dbReference>
<comment type="caution">
    <text evidence="3">The sequence shown here is derived from an EMBL/GenBank/DDBJ whole genome shotgun (WGS) entry which is preliminary data.</text>
</comment>
<dbReference type="GO" id="GO:0016887">
    <property type="term" value="F:ATP hydrolysis activity"/>
    <property type="evidence" value="ECO:0007669"/>
    <property type="project" value="InterPro"/>
</dbReference>
<dbReference type="AlphaFoldDB" id="A0A100W0M2"/>
<organism evidence="3 4">
    <name type="scientific">Mycolicibacterium brisbanense</name>
    <dbReference type="NCBI Taxonomy" id="146020"/>
    <lineage>
        <taxon>Bacteria</taxon>
        <taxon>Bacillati</taxon>
        <taxon>Actinomycetota</taxon>
        <taxon>Actinomycetes</taxon>
        <taxon>Mycobacteriales</taxon>
        <taxon>Mycobacteriaceae</taxon>
        <taxon>Mycolicibacterium</taxon>
    </lineage>
</organism>